<comment type="domain">
    <text evidence="16">The DHHC domain is required for palmitoyltransferase activity.</text>
</comment>
<evidence type="ECO:0000256" key="4">
    <source>
        <dbReference type="ARBA" id="ARBA00008574"/>
    </source>
</evidence>
<feature type="domain" description="Palmitoyltransferase DHHC" evidence="17">
    <location>
        <begin position="169"/>
        <end position="294"/>
    </location>
</feature>
<proteinExistence type="inferred from homology"/>
<dbReference type="PANTHER" id="PTHR22883">
    <property type="entry name" value="ZINC FINGER DHHC DOMAIN CONTAINING PROTEIN"/>
    <property type="match status" value="1"/>
</dbReference>
<evidence type="ECO:0000256" key="16">
    <source>
        <dbReference type="RuleBase" id="RU079119"/>
    </source>
</evidence>
<comment type="catalytic activity">
    <reaction evidence="15">
        <text>L-cysteinyl-[protein] + hexadecanoyl-CoA = S-hexadecanoyl-L-cysteinyl-[protein] + CoA</text>
        <dbReference type="Rhea" id="RHEA:36683"/>
        <dbReference type="Rhea" id="RHEA-COMP:10131"/>
        <dbReference type="Rhea" id="RHEA-COMP:11032"/>
        <dbReference type="ChEBI" id="CHEBI:29950"/>
        <dbReference type="ChEBI" id="CHEBI:57287"/>
        <dbReference type="ChEBI" id="CHEBI:57379"/>
        <dbReference type="ChEBI" id="CHEBI:74151"/>
        <dbReference type="EC" id="2.3.1.225"/>
    </reaction>
    <physiologicalReaction direction="left-to-right" evidence="15">
        <dbReference type="Rhea" id="RHEA:36684"/>
    </physiologicalReaction>
</comment>
<dbReference type="PROSITE" id="PS50216">
    <property type="entry name" value="DHHC"/>
    <property type="match status" value="1"/>
</dbReference>
<gene>
    <name evidence="18" type="primary">Zdhhc4</name>
    <name evidence="18" type="ORF">GTO96_0007666</name>
</gene>
<dbReference type="InterPro" id="IPR039859">
    <property type="entry name" value="PFA4/ZDH16/20/ERF2-like"/>
</dbReference>
<keyword evidence="12" id="KW-0564">Palmitate</keyword>
<reference evidence="18 19" key="1">
    <citation type="journal article" date="2021" name="Cell">
        <title>Tracing the genetic footprints of vertebrate landing in non-teleost ray-finned fishes.</title>
        <authorList>
            <person name="Bi X."/>
            <person name="Wang K."/>
            <person name="Yang L."/>
            <person name="Pan H."/>
            <person name="Jiang H."/>
            <person name="Wei Q."/>
            <person name="Fang M."/>
            <person name="Yu H."/>
            <person name="Zhu C."/>
            <person name="Cai Y."/>
            <person name="He Y."/>
            <person name="Gan X."/>
            <person name="Zeng H."/>
            <person name="Yu D."/>
            <person name="Zhu Y."/>
            <person name="Jiang H."/>
            <person name="Qiu Q."/>
            <person name="Yang H."/>
            <person name="Zhang Y.E."/>
            <person name="Wang W."/>
            <person name="Zhu M."/>
            <person name="He S."/>
            <person name="Zhang G."/>
        </authorList>
    </citation>
    <scope>NUCLEOTIDE SEQUENCE [LARGE SCALE GENOMIC DNA]</scope>
    <source>
        <strain evidence="18">Bchr_013</strain>
    </source>
</reference>
<comment type="subcellular location">
    <subcellularLocation>
        <location evidence="2">Cell membrane</location>
        <topology evidence="2">Multi-pass membrane protein</topology>
    </subcellularLocation>
    <subcellularLocation>
        <location evidence="1">Endoplasmic reticulum membrane</location>
        <topology evidence="1">Multi-pass membrane protein</topology>
    </subcellularLocation>
    <subcellularLocation>
        <location evidence="3">Golgi apparatus membrane</location>
        <topology evidence="3">Multi-pass membrane protein</topology>
    </subcellularLocation>
</comment>
<keyword evidence="11 16" id="KW-0472">Membrane</keyword>
<keyword evidence="9 16" id="KW-1133">Transmembrane helix</keyword>
<dbReference type="GO" id="GO:0006612">
    <property type="term" value="P:protein targeting to membrane"/>
    <property type="evidence" value="ECO:0007669"/>
    <property type="project" value="TreeGrafter"/>
</dbReference>
<keyword evidence="14 16" id="KW-0012">Acyltransferase</keyword>
<evidence type="ECO:0000256" key="15">
    <source>
        <dbReference type="ARBA" id="ARBA00047790"/>
    </source>
</evidence>
<feature type="transmembrane region" description="Helical" evidence="16">
    <location>
        <begin position="196"/>
        <end position="218"/>
    </location>
</feature>
<sequence>MFFNHWFDPRRDITGVGADNKMDFLTLFAIYGIVVLGCIFLMCTYTSQVETSLGRLGDFFTKFIHTIQKLNVDPCWSVNDFQKSRRDGVKLGVSIADLSTSSLRTDNRNRLFVALHFMLEAAVYGEFTFEVFGYCREMGFGINGLLWPYWLFAVKTYFFYRCSTKDPGICNRCVHRFDHHCVWVNNCIGALNLKYFLAYLVTLTAAVASVTLLTGGLLLQAVLSSDLINATYIDNSGLTHPVGLFFIIQHLFLTFPRIVFMLGFLIFLFLLLVGYTFFHFYLSLSNKTSNEWYKLRSLLLCHRRHNSQGKNHITQQNIYFKGLVANLKEIFQPINTSEKKTR</sequence>
<keyword evidence="8" id="KW-0256">Endoplasmic reticulum</keyword>
<dbReference type="Pfam" id="PF01529">
    <property type="entry name" value="DHHC"/>
    <property type="match status" value="1"/>
</dbReference>
<dbReference type="InterPro" id="IPR001594">
    <property type="entry name" value="Palmitoyltrfase_DHHC"/>
</dbReference>
<dbReference type="EMBL" id="JAATIS010009265">
    <property type="protein sequence ID" value="KAG2455887.1"/>
    <property type="molecule type" value="Genomic_DNA"/>
</dbReference>
<protein>
    <recommendedName>
        <fullName evidence="16">Palmitoyltransferase</fullName>
        <ecNumber evidence="16">2.3.1.225</ecNumber>
    </recommendedName>
</protein>
<evidence type="ECO:0000256" key="14">
    <source>
        <dbReference type="ARBA" id="ARBA00023315"/>
    </source>
</evidence>
<evidence type="ECO:0000256" key="12">
    <source>
        <dbReference type="ARBA" id="ARBA00023139"/>
    </source>
</evidence>
<evidence type="ECO:0000256" key="9">
    <source>
        <dbReference type="ARBA" id="ARBA00022989"/>
    </source>
</evidence>
<keyword evidence="6 16" id="KW-0808">Transferase</keyword>
<evidence type="ECO:0000256" key="7">
    <source>
        <dbReference type="ARBA" id="ARBA00022692"/>
    </source>
</evidence>
<evidence type="ECO:0000256" key="8">
    <source>
        <dbReference type="ARBA" id="ARBA00022824"/>
    </source>
</evidence>
<evidence type="ECO:0000259" key="17">
    <source>
        <dbReference type="Pfam" id="PF01529"/>
    </source>
</evidence>
<keyword evidence="19" id="KW-1185">Reference proteome</keyword>
<comment type="similarity">
    <text evidence="4 16">Belongs to the DHHC palmitoyltransferase family.</text>
</comment>
<dbReference type="GO" id="GO:0005789">
    <property type="term" value="C:endoplasmic reticulum membrane"/>
    <property type="evidence" value="ECO:0007669"/>
    <property type="project" value="UniProtKB-SubCell"/>
</dbReference>
<feature type="non-terminal residue" evidence="18">
    <location>
        <position position="342"/>
    </location>
</feature>
<evidence type="ECO:0000256" key="13">
    <source>
        <dbReference type="ARBA" id="ARBA00023288"/>
    </source>
</evidence>
<feature type="transmembrane region" description="Helical" evidence="16">
    <location>
        <begin position="262"/>
        <end position="282"/>
    </location>
</feature>
<organism evidence="18 19">
    <name type="scientific">Polypterus senegalus</name>
    <name type="common">Senegal bichir</name>
    <dbReference type="NCBI Taxonomy" id="55291"/>
    <lineage>
        <taxon>Eukaryota</taxon>
        <taxon>Metazoa</taxon>
        <taxon>Chordata</taxon>
        <taxon>Craniata</taxon>
        <taxon>Vertebrata</taxon>
        <taxon>Euteleostomi</taxon>
        <taxon>Actinopterygii</taxon>
        <taxon>Polypteriformes</taxon>
        <taxon>Polypteridae</taxon>
        <taxon>Polypterus</taxon>
    </lineage>
</organism>
<evidence type="ECO:0000256" key="6">
    <source>
        <dbReference type="ARBA" id="ARBA00022679"/>
    </source>
</evidence>
<feature type="non-terminal residue" evidence="18">
    <location>
        <position position="1"/>
    </location>
</feature>
<dbReference type="GO" id="GO:0019706">
    <property type="term" value="F:protein-cysteine S-palmitoyltransferase activity"/>
    <property type="evidence" value="ECO:0007669"/>
    <property type="project" value="UniProtKB-EC"/>
</dbReference>
<feature type="transmembrane region" description="Helical" evidence="16">
    <location>
        <begin position="24"/>
        <end position="45"/>
    </location>
</feature>
<dbReference type="GO" id="GO:0005886">
    <property type="term" value="C:plasma membrane"/>
    <property type="evidence" value="ECO:0007669"/>
    <property type="project" value="UniProtKB-SubCell"/>
</dbReference>
<keyword evidence="7 16" id="KW-0812">Transmembrane</keyword>
<evidence type="ECO:0000313" key="19">
    <source>
        <dbReference type="Proteomes" id="UP000886611"/>
    </source>
</evidence>
<evidence type="ECO:0000256" key="1">
    <source>
        <dbReference type="ARBA" id="ARBA00004477"/>
    </source>
</evidence>
<accession>A0A8X7WSR6</accession>
<evidence type="ECO:0000256" key="11">
    <source>
        <dbReference type="ARBA" id="ARBA00023136"/>
    </source>
</evidence>
<evidence type="ECO:0000256" key="3">
    <source>
        <dbReference type="ARBA" id="ARBA00004653"/>
    </source>
</evidence>
<evidence type="ECO:0000313" key="18">
    <source>
        <dbReference type="EMBL" id="KAG2455887.1"/>
    </source>
</evidence>
<dbReference type="EC" id="2.3.1.225" evidence="16"/>
<dbReference type="GO" id="GO:0000139">
    <property type="term" value="C:Golgi membrane"/>
    <property type="evidence" value="ECO:0007669"/>
    <property type="project" value="UniProtKB-SubCell"/>
</dbReference>
<comment type="caution">
    <text evidence="18">The sequence shown here is derived from an EMBL/GenBank/DDBJ whole genome shotgun (WGS) entry which is preliminary data.</text>
</comment>
<keyword evidence="5" id="KW-1003">Cell membrane</keyword>
<evidence type="ECO:0000256" key="2">
    <source>
        <dbReference type="ARBA" id="ARBA00004651"/>
    </source>
</evidence>
<evidence type="ECO:0000256" key="5">
    <source>
        <dbReference type="ARBA" id="ARBA00022475"/>
    </source>
</evidence>
<dbReference type="PANTHER" id="PTHR22883:SF466">
    <property type="entry name" value="PALMITOYLTRANSFERASE ZDHHC4"/>
    <property type="match status" value="1"/>
</dbReference>
<name>A0A8X7WSR6_POLSE</name>
<dbReference type="AlphaFoldDB" id="A0A8X7WSR6"/>
<keyword evidence="10" id="KW-0333">Golgi apparatus</keyword>
<dbReference type="Proteomes" id="UP000886611">
    <property type="component" value="Unassembled WGS sequence"/>
</dbReference>
<evidence type="ECO:0000256" key="10">
    <source>
        <dbReference type="ARBA" id="ARBA00023034"/>
    </source>
</evidence>
<keyword evidence="13" id="KW-0449">Lipoprotein</keyword>